<proteinExistence type="predicted"/>
<sequence>MSTSTIETVSISKLAMVSVAMLCVSNYQRVSVEEATECATTSKLVDHAGTIPLLPTVPPAVTDDICRMGGIAAIGGTPPPAHACKAYVTPTKRAFTNKVEQLRDLYAVSDIHVDEFSRYLKDLLADWKPVLEEHAVTTSNFFKKLGLKAWTWTKSTLFPAALTAAQVAMKQAVCFYEYTKTEEFREMMEEGLRVAHGCWNLSCKIIEKLAKHAIDNVGPMLLEAYTEHAKRVPAMP</sequence>
<evidence type="ECO:0000313" key="1">
    <source>
        <dbReference type="EMBL" id="KAF2007070.1"/>
    </source>
</evidence>
<reference evidence="1" key="1">
    <citation type="journal article" date="2020" name="Stud. Mycol.">
        <title>101 Dothideomycetes genomes: a test case for predicting lifestyles and emergence of pathogens.</title>
        <authorList>
            <person name="Haridas S."/>
            <person name="Albert R."/>
            <person name="Binder M."/>
            <person name="Bloem J."/>
            <person name="Labutti K."/>
            <person name="Salamov A."/>
            <person name="Andreopoulos B."/>
            <person name="Baker S."/>
            <person name="Barry K."/>
            <person name="Bills G."/>
            <person name="Bluhm B."/>
            <person name="Cannon C."/>
            <person name="Castanera R."/>
            <person name="Culley D."/>
            <person name="Daum C."/>
            <person name="Ezra D."/>
            <person name="Gonzalez J."/>
            <person name="Henrissat B."/>
            <person name="Kuo A."/>
            <person name="Liang C."/>
            <person name="Lipzen A."/>
            <person name="Lutzoni F."/>
            <person name="Magnuson J."/>
            <person name="Mondo S."/>
            <person name="Nolan M."/>
            <person name="Ohm R."/>
            <person name="Pangilinan J."/>
            <person name="Park H.-J."/>
            <person name="Ramirez L."/>
            <person name="Alfaro M."/>
            <person name="Sun H."/>
            <person name="Tritt A."/>
            <person name="Yoshinaga Y."/>
            <person name="Zwiers L.-H."/>
            <person name="Turgeon B."/>
            <person name="Goodwin S."/>
            <person name="Spatafora J."/>
            <person name="Crous P."/>
            <person name="Grigoriev I."/>
        </authorList>
    </citation>
    <scope>NUCLEOTIDE SEQUENCE</scope>
    <source>
        <strain evidence="1">CBS 123094</strain>
    </source>
</reference>
<keyword evidence="2" id="KW-1185">Reference proteome</keyword>
<protein>
    <submittedName>
        <fullName evidence="1">Uncharacterized protein</fullName>
    </submittedName>
</protein>
<evidence type="ECO:0000313" key="2">
    <source>
        <dbReference type="Proteomes" id="UP000799779"/>
    </source>
</evidence>
<dbReference type="Proteomes" id="UP000799779">
    <property type="component" value="Unassembled WGS sequence"/>
</dbReference>
<organism evidence="1 2">
    <name type="scientific">Amniculicola lignicola CBS 123094</name>
    <dbReference type="NCBI Taxonomy" id="1392246"/>
    <lineage>
        <taxon>Eukaryota</taxon>
        <taxon>Fungi</taxon>
        <taxon>Dikarya</taxon>
        <taxon>Ascomycota</taxon>
        <taxon>Pezizomycotina</taxon>
        <taxon>Dothideomycetes</taxon>
        <taxon>Pleosporomycetidae</taxon>
        <taxon>Pleosporales</taxon>
        <taxon>Amniculicolaceae</taxon>
        <taxon>Amniculicola</taxon>
    </lineage>
</organism>
<dbReference type="AlphaFoldDB" id="A0A6A5WZ92"/>
<dbReference type="EMBL" id="ML977558">
    <property type="protein sequence ID" value="KAF2007070.1"/>
    <property type="molecule type" value="Genomic_DNA"/>
</dbReference>
<gene>
    <name evidence="1" type="ORF">P154DRAFT_597538</name>
</gene>
<name>A0A6A5WZ92_9PLEO</name>
<accession>A0A6A5WZ92</accession>